<dbReference type="RefSeq" id="WP_072765710.1">
    <property type="nucleotide sequence ID" value="NZ_FQYX01000034.1"/>
</dbReference>
<evidence type="ECO:0000256" key="1">
    <source>
        <dbReference type="SAM" id="SignalP"/>
    </source>
</evidence>
<evidence type="ECO:0000313" key="3">
    <source>
        <dbReference type="Proteomes" id="UP000184231"/>
    </source>
</evidence>
<proteinExistence type="predicted"/>
<dbReference type="EMBL" id="FQYX01000034">
    <property type="protein sequence ID" value="SHJ75215.1"/>
    <property type="molecule type" value="Genomic_DNA"/>
</dbReference>
<organism evidence="2 3">
    <name type="scientific">Arenibacter nanhaiticus</name>
    <dbReference type="NCBI Taxonomy" id="558155"/>
    <lineage>
        <taxon>Bacteria</taxon>
        <taxon>Pseudomonadati</taxon>
        <taxon>Bacteroidota</taxon>
        <taxon>Flavobacteriia</taxon>
        <taxon>Flavobacteriales</taxon>
        <taxon>Flavobacteriaceae</taxon>
        <taxon>Arenibacter</taxon>
    </lineage>
</organism>
<sequence>MKRKILPLLFFAMSLGLMAQEHETTVLQPEAVERVETQSPMKQHAIGVSAGSGLGLSYSYKFNESISLTARYNYLAFEVEDYEQSIDGQDLLFDVDVDFKNIDVLVNYHPFKNAFKIVGGLGYFTDSEFKVSTSFKESIIIGEVEFTPEDIGFISIDSAWEQVSPFVALGFGRAVPNSRIGFSIEAGTYYARSPKVGLDATGIIENTKNQEALLQDSFSELRFIPQFSFKISYSI</sequence>
<name>A0A1M6LVQ0_9FLAO</name>
<dbReference type="Proteomes" id="UP000184231">
    <property type="component" value="Unassembled WGS sequence"/>
</dbReference>
<dbReference type="AlphaFoldDB" id="A0A1M6LVQ0"/>
<evidence type="ECO:0000313" key="2">
    <source>
        <dbReference type="EMBL" id="SHJ75215.1"/>
    </source>
</evidence>
<reference evidence="2 3" key="1">
    <citation type="submission" date="2016-11" db="EMBL/GenBank/DDBJ databases">
        <authorList>
            <person name="Jaros S."/>
            <person name="Januszkiewicz K."/>
            <person name="Wedrychowicz H."/>
        </authorList>
    </citation>
    <scope>NUCLEOTIDE SEQUENCE [LARGE SCALE GENOMIC DNA]</scope>
    <source>
        <strain evidence="2 3">CGMCC 1.8863</strain>
    </source>
</reference>
<protein>
    <submittedName>
        <fullName evidence="2">Outer membrane protein beta-barrel domain-containing protein</fullName>
    </submittedName>
</protein>
<accession>A0A1M6LVQ0</accession>
<dbReference type="OrthoDB" id="597504at2"/>
<feature type="chain" id="PRO_5012048124" evidence="1">
    <location>
        <begin position="20"/>
        <end position="235"/>
    </location>
</feature>
<keyword evidence="3" id="KW-1185">Reference proteome</keyword>
<dbReference type="Gene3D" id="2.40.160.170">
    <property type="match status" value="1"/>
</dbReference>
<feature type="signal peptide" evidence="1">
    <location>
        <begin position="1"/>
        <end position="19"/>
    </location>
</feature>
<gene>
    <name evidence="2" type="ORF">SAMN04487911_13422</name>
</gene>
<dbReference type="STRING" id="558155.SAMN04487911_13422"/>
<keyword evidence="1" id="KW-0732">Signal</keyword>